<comment type="caution">
    <text evidence="4">The sequence shown here is derived from an EMBL/GenBank/DDBJ whole genome shotgun (WGS) entry which is preliminary data.</text>
</comment>
<dbReference type="AlphaFoldDB" id="A0AAJ1C287"/>
<evidence type="ECO:0000313" key="5">
    <source>
        <dbReference type="Proteomes" id="UP001155380"/>
    </source>
</evidence>
<name>A0AAJ1C287_9HYPH</name>
<evidence type="ECO:0000313" key="4">
    <source>
        <dbReference type="EMBL" id="MCO5960210.1"/>
    </source>
</evidence>
<dbReference type="Proteomes" id="UP001155380">
    <property type="component" value="Unassembled WGS sequence"/>
</dbReference>
<dbReference type="EMBL" id="JAMXLX010000023">
    <property type="protein sequence ID" value="MCO5960210.1"/>
    <property type="molecule type" value="Genomic_DNA"/>
</dbReference>
<sequence length="35" mass="4427">FNRMKHFRRLSTRYDRRTIHFKGVIHLVAAMLWLR</sequence>
<feature type="non-terminal residue" evidence="4">
    <location>
        <position position="1"/>
    </location>
</feature>
<dbReference type="EMBL" id="JAMXLX010000011">
    <property type="protein sequence ID" value="MCO5959686.1"/>
    <property type="molecule type" value="Genomic_DNA"/>
</dbReference>
<evidence type="ECO:0000313" key="2">
    <source>
        <dbReference type="EMBL" id="MCO5959686.1"/>
    </source>
</evidence>
<dbReference type="EMBL" id="JAMXLX010000015">
    <property type="protein sequence ID" value="MCO5960100.1"/>
    <property type="molecule type" value="Genomic_DNA"/>
</dbReference>
<dbReference type="EMBL" id="JAMXLX010000002">
    <property type="protein sequence ID" value="MCO5957247.1"/>
    <property type="molecule type" value="Genomic_DNA"/>
</dbReference>
<evidence type="ECO:0000313" key="3">
    <source>
        <dbReference type="EMBL" id="MCO5960100.1"/>
    </source>
</evidence>
<reference evidence="4" key="1">
    <citation type="submission" date="2022-06" db="EMBL/GenBank/DDBJ databases">
        <authorList>
            <person name="Sun Q."/>
        </authorList>
    </citation>
    <scope>NUCLEOTIDE SEQUENCE</scope>
    <source>
        <strain evidence="4">S101</strain>
    </source>
</reference>
<protein>
    <submittedName>
        <fullName evidence="4">IS5/IS1182 family transposase</fullName>
    </submittedName>
</protein>
<proteinExistence type="predicted"/>
<gene>
    <name evidence="1" type="ORF">NBH21_10730</name>
    <name evidence="2" type="ORF">NBH21_23190</name>
    <name evidence="3" type="ORF">NBH21_25370</name>
    <name evidence="4" type="ORF">NBH21_25970</name>
</gene>
<evidence type="ECO:0000313" key="1">
    <source>
        <dbReference type="EMBL" id="MCO5957247.1"/>
    </source>
</evidence>
<accession>A0AAJ1C287</accession>
<organism evidence="4 5">
    <name type="scientific">Ciceribacter sichuanensis</name>
    <dbReference type="NCBI Taxonomy" id="2949647"/>
    <lineage>
        <taxon>Bacteria</taxon>
        <taxon>Pseudomonadati</taxon>
        <taxon>Pseudomonadota</taxon>
        <taxon>Alphaproteobacteria</taxon>
        <taxon>Hyphomicrobiales</taxon>
        <taxon>Rhizobiaceae</taxon>
        <taxon>Ciceribacter</taxon>
    </lineage>
</organism>